<protein>
    <submittedName>
        <fullName evidence="1">Putative secreted protein</fullName>
    </submittedName>
</protein>
<proteinExistence type="predicted"/>
<sequence length="169" mass="19026">MHSLWKRSHMASFFFVSFFRMVWLMVLRNWFLSASSLGLFSSSLPGCSPDSGLGPLLFSGDATVLLPPDEEEFESVPCFFFFFRDDMKSAHCMPLYLESCSSQNSDGLRVLRTSSSPPRHSDLALLALSNSRSKDQVFFPFLLESSETARHCVEPSISSRLFLCVSTLL</sequence>
<reference evidence="1" key="1">
    <citation type="submission" date="2019-12" db="EMBL/GenBank/DDBJ databases">
        <title>An insight into the sialome of adult female Ixodes ricinus ticks feeding for 6 days.</title>
        <authorList>
            <person name="Perner J."/>
            <person name="Ribeiro J.M.C."/>
        </authorList>
    </citation>
    <scope>NUCLEOTIDE SEQUENCE</scope>
    <source>
        <strain evidence="1">Semi-engorged</strain>
        <tissue evidence="1">Salivary glands</tissue>
    </source>
</reference>
<dbReference type="AlphaFoldDB" id="A0A6B0UZ19"/>
<dbReference type="EMBL" id="GIFC01012662">
    <property type="protein sequence ID" value="MXU94745.1"/>
    <property type="molecule type" value="Transcribed_RNA"/>
</dbReference>
<evidence type="ECO:0000313" key="1">
    <source>
        <dbReference type="EMBL" id="MXU94745.1"/>
    </source>
</evidence>
<organism evidence="1">
    <name type="scientific">Ixodes ricinus</name>
    <name type="common">Common tick</name>
    <name type="synonym">Acarus ricinus</name>
    <dbReference type="NCBI Taxonomy" id="34613"/>
    <lineage>
        <taxon>Eukaryota</taxon>
        <taxon>Metazoa</taxon>
        <taxon>Ecdysozoa</taxon>
        <taxon>Arthropoda</taxon>
        <taxon>Chelicerata</taxon>
        <taxon>Arachnida</taxon>
        <taxon>Acari</taxon>
        <taxon>Parasitiformes</taxon>
        <taxon>Ixodida</taxon>
        <taxon>Ixodoidea</taxon>
        <taxon>Ixodidae</taxon>
        <taxon>Ixodinae</taxon>
        <taxon>Ixodes</taxon>
    </lineage>
</organism>
<name>A0A6B0UZ19_IXORI</name>
<accession>A0A6B0UZ19</accession>